<protein>
    <submittedName>
        <fullName evidence="2">Uncharacterized protein</fullName>
    </submittedName>
</protein>
<dbReference type="Proteomes" id="UP000037069">
    <property type="component" value="Unassembled WGS sequence"/>
</dbReference>
<evidence type="ECO:0000256" key="1">
    <source>
        <dbReference type="SAM" id="MobiDB-lite"/>
    </source>
</evidence>
<dbReference type="EMBL" id="JRES01001281">
    <property type="protein sequence ID" value="KNC23956.1"/>
    <property type="molecule type" value="Genomic_DNA"/>
</dbReference>
<evidence type="ECO:0000313" key="3">
    <source>
        <dbReference type="Proteomes" id="UP000037069"/>
    </source>
</evidence>
<accession>A0A0L0BVB1</accession>
<name>A0A0L0BVB1_LUCCU</name>
<proteinExistence type="predicted"/>
<dbReference type="AlphaFoldDB" id="A0A0L0BVB1"/>
<evidence type="ECO:0000313" key="2">
    <source>
        <dbReference type="EMBL" id="KNC23956.1"/>
    </source>
</evidence>
<keyword evidence="3" id="KW-1185">Reference proteome</keyword>
<comment type="caution">
    <text evidence="2">The sequence shown here is derived from an EMBL/GenBank/DDBJ whole genome shotgun (WGS) entry which is preliminary data.</text>
</comment>
<reference evidence="2" key="1">
    <citation type="journal article" date="2015" name="Nat. Commun.">
        <title>Lucilia cuprina genome unlocks parasitic fly biology to underpin future interventions.</title>
        <authorList>
            <person name="Anstead C.A."/>
            <person name="Korhonen P.K."/>
            <person name="Young N.D."/>
            <person name="Hall R.S."/>
            <person name="Jex A.R."/>
            <person name="Murali S.C."/>
            <person name="Hughes D.S."/>
            <person name="Lee S.F."/>
            <person name="Perry T."/>
            <person name="Stroehlein A.J."/>
            <person name="Ansell B.R."/>
            <person name="Breugelmans B."/>
            <person name="Hofmann A."/>
            <person name="Qu J."/>
            <person name="Dugan S."/>
            <person name="Lee S.L."/>
            <person name="Chao H."/>
            <person name="Dinh H."/>
            <person name="Han Y."/>
            <person name="Doddapaneni H.V."/>
            <person name="Worley K.C."/>
            <person name="Muzny D.M."/>
            <person name="Ioannidis P."/>
            <person name="Waterhouse R.M."/>
            <person name="Zdobnov E.M."/>
            <person name="James P.J."/>
            <person name="Bagnall N.H."/>
            <person name="Kotze A.C."/>
            <person name="Gibbs R.A."/>
            <person name="Richards S."/>
            <person name="Batterham P."/>
            <person name="Gasser R.B."/>
        </authorList>
    </citation>
    <scope>NUCLEOTIDE SEQUENCE [LARGE SCALE GENOMIC DNA]</scope>
    <source>
        <strain evidence="2">LS</strain>
        <tissue evidence="2">Full body</tissue>
    </source>
</reference>
<feature type="region of interest" description="Disordered" evidence="1">
    <location>
        <begin position="84"/>
        <end position="109"/>
    </location>
</feature>
<sequence length="155" mass="18025">MEKEIIKEFGNFLKIFEEATQYLQGQQYPTISCCIFFNETILNLLENTEIESCFQLTIDLCNFAKTNFEEVKKLLNEEDQQISDCPSTSKFVEPKNKKQKLSSGRQSNSLEDEVKKYLEKMPPRLVAPAQIDISQRCKISNYCFGIPHLLNNHFL</sequence>
<gene>
    <name evidence="2" type="ORF">FF38_09072</name>
</gene>
<organism evidence="2 3">
    <name type="scientific">Lucilia cuprina</name>
    <name type="common">Green bottle fly</name>
    <name type="synonym">Australian sheep blowfly</name>
    <dbReference type="NCBI Taxonomy" id="7375"/>
    <lineage>
        <taxon>Eukaryota</taxon>
        <taxon>Metazoa</taxon>
        <taxon>Ecdysozoa</taxon>
        <taxon>Arthropoda</taxon>
        <taxon>Hexapoda</taxon>
        <taxon>Insecta</taxon>
        <taxon>Pterygota</taxon>
        <taxon>Neoptera</taxon>
        <taxon>Endopterygota</taxon>
        <taxon>Diptera</taxon>
        <taxon>Brachycera</taxon>
        <taxon>Muscomorpha</taxon>
        <taxon>Oestroidea</taxon>
        <taxon>Calliphoridae</taxon>
        <taxon>Luciliinae</taxon>
        <taxon>Lucilia</taxon>
    </lineage>
</organism>